<keyword evidence="2" id="KW-0812">Transmembrane</keyword>
<sequence>MKPIFHFGCGLVMGSFLTLFLASLWGISSLNEKSQTDEKETAQVVQQEQPSAPETTAGESKTHQSRTVEKRTVSAQPQKRAKKQEPEPQHTAAKPQLKPVTTAEIAAETEALPEKITQQTPPERNTRTTRTQEEESRQYTEIQWKGESYSLYIGMPKEAVREIFGKPGNVNVMNLYDGVHENWQYRSRGHMLMLSFINGKLDGIMQL</sequence>
<evidence type="ECO:0000256" key="1">
    <source>
        <dbReference type="SAM" id="MobiDB-lite"/>
    </source>
</evidence>
<feature type="transmembrane region" description="Helical" evidence="2">
    <location>
        <begin position="7"/>
        <end position="27"/>
    </location>
</feature>
<feature type="compositionally biased region" description="Polar residues" evidence="1">
    <location>
        <begin position="43"/>
        <end position="59"/>
    </location>
</feature>
<name>A0A948TPS8_9BACT</name>
<feature type="compositionally biased region" description="Basic and acidic residues" evidence="1">
    <location>
        <begin position="60"/>
        <end position="72"/>
    </location>
</feature>
<dbReference type="EMBL" id="JAHLFJ010000118">
    <property type="protein sequence ID" value="MBU3857381.1"/>
    <property type="molecule type" value="Genomic_DNA"/>
</dbReference>
<evidence type="ECO:0000313" key="4">
    <source>
        <dbReference type="Proteomes" id="UP000784286"/>
    </source>
</evidence>
<feature type="region of interest" description="Disordered" evidence="1">
    <location>
        <begin position="116"/>
        <end position="138"/>
    </location>
</feature>
<reference evidence="3" key="2">
    <citation type="submission" date="2021-04" db="EMBL/GenBank/DDBJ databases">
        <authorList>
            <person name="Gilroy R."/>
        </authorList>
    </citation>
    <scope>NUCLEOTIDE SEQUENCE</scope>
    <source>
        <strain evidence="3">8470</strain>
    </source>
</reference>
<protein>
    <submittedName>
        <fullName evidence="3">Uncharacterized protein</fullName>
    </submittedName>
</protein>
<gene>
    <name evidence="3" type="ORF">H9928_12775</name>
</gene>
<dbReference type="Proteomes" id="UP000784286">
    <property type="component" value="Unassembled WGS sequence"/>
</dbReference>
<feature type="compositionally biased region" description="Basic and acidic residues" evidence="1">
    <location>
        <begin position="124"/>
        <end position="138"/>
    </location>
</feature>
<comment type="caution">
    <text evidence="3">The sequence shown here is derived from an EMBL/GenBank/DDBJ whole genome shotgun (WGS) entry which is preliminary data.</text>
</comment>
<evidence type="ECO:0000313" key="3">
    <source>
        <dbReference type="EMBL" id="MBU3857381.1"/>
    </source>
</evidence>
<keyword evidence="2" id="KW-0472">Membrane</keyword>
<keyword evidence="2" id="KW-1133">Transmembrane helix</keyword>
<reference evidence="3" key="1">
    <citation type="journal article" date="2021" name="PeerJ">
        <title>Extensive microbial diversity within the chicken gut microbiome revealed by metagenomics and culture.</title>
        <authorList>
            <person name="Gilroy R."/>
            <person name="Ravi A."/>
            <person name="Getino M."/>
            <person name="Pursley I."/>
            <person name="Horton D.L."/>
            <person name="Alikhan N.F."/>
            <person name="Baker D."/>
            <person name="Gharbi K."/>
            <person name="Hall N."/>
            <person name="Watson M."/>
            <person name="Adriaenssens E.M."/>
            <person name="Foster-Nyarko E."/>
            <person name="Jarju S."/>
            <person name="Secka A."/>
            <person name="Antonio M."/>
            <person name="Oren A."/>
            <person name="Chaudhuri R.R."/>
            <person name="La Ragione R."/>
            <person name="Hildebrand F."/>
            <person name="Pallen M.J."/>
        </authorList>
    </citation>
    <scope>NUCLEOTIDE SEQUENCE</scope>
    <source>
        <strain evidence="3">8470</strain>
    </source>
</reference>
<evidence type="ECO:0000256" key="2">
    <source>
        <dbReference type="SAM" id="Phobius"/>
    </source>
</evidence>
<proteinExistence type="predicted"/>
<organism evidence="3 4">
    <name type="scientific">Candidatus Phocaeicola excrementipullorum</name>
    <dbReference type="NCBI Taxonomy" id="2838731"/>
    <lineage>
        <taxon>Bacteria</taxon>
        <taxon>Pseudomonadati</taxon>
        <taxon>Bacteroidota</taxon>
        <taxon>Bacteroidia</taxon>
        <taxon>Bacteroidales</taxon>
        <taxon>Bacteroidaceae</taxon>
        <taxon>Phocaeicola</taxon>
    </lineage>
</organism>
<feature type="region of interest" description="Disordered" evidence="1">
    <location>
        <begin position="36"/>
        <end position="100"/>
    </location>
</feature>
<dbReference type="AlphaFoldDB" id="A0A948TPS8"/>
<accession>A0A948TPS8</accession>